<comment type="caution">
    <text evidence="1">The sequence shown here is derived from an EMBL/GenBank/DDBJ whole genome shotgun (WGS) entry which is preliminary data.</text>
</comment>
<evidence type="ECO:0000313" key="2">
    <source>
        <dbReference type="Proteomes" id="UP000635565"/>
    </source>
</evidence>
<proteinExistence type="predicted"/>
<name>A0ABQ3VIW8_9CHLR</name>
<sequence>MIIILTFSDTRTIPSPLAYVKANYKSEKNWLAGDIEGNREVRVDGRDGKAVFYNGFPSMTNVIMR</sequence>
<evidence type="ECO:0000313" key="1">
    <source>
        <dbReference type="EMBL" id="GHO85611.1"/>
    </source>
</evidence>
<protein>
    <submittedName>
        <fullName evidence="1">Uncharacterized protein</fullName>
    </submittedName>
</protein>
<accession>A0ABQ3VIW8</accession>
<keyword evidence="2" id="KW-1185">Reference proteome</keyword>
<dbReference type="Proteomes" id="UP000635565">
    <property type="component" value="Unassembled WGS sequence"/>
</dbReference>
<gene>
    <name evidence="1" type="ORF">KSZ_36170</name>
</gene>
<organism evidence="1 2">
    <name type="scientific">Dictyobacter formicarum</name>
    <dbReference type="NCBI Taxonomy" id="2778368"/>
    <lineage>
        <taxon>Bacteria</taxon>
        <taxon>Bacillati</taxon>
        <taxon>Chloroflexota</taxon>
        <taxon>Ktedonobacteria</taxon>
        <taxon>Ktedonobacterales</taxon>
        <taxon>Dictyobacteraceae</taxon>
        <taxon>Dictyobacter</taxon>
    </lineage>
</organism>
<reference evidence="1 2" key="1">
    <citation type="journal article" date="2021" name="Int. J. Syst. Evol. Microbiol.">
        <title>Reticulibacter mediterranei gen. nov., sp. nov., within the new family Reticulibacteraceae fam. nov., and Ktedonospora formicarum gen. nov., sp. nov., Ktedonobacter robiniae sp. nov., Dictyobacter formicarum sp. nov. and Dictyobacter arantiisoli sp. nov., belonging to the class Ktedonobacteria.</title>
        <authorList>
            <person name="Yabe S."/>
            <person name="Zheng Y."/>
            <person name="Wang C.M."/>
            <person name="Sakai Y."/>
            <person name="Abe K."/>
            <person name="Yokota A."/>
            <person name="Donadio S."/>
            <person name="Cavaletti L."/>
            <person name="Monciardini P."/>
        </authorList>
    </citation>
    <scope>NUCLEOTIDE SEQUENCE [LARGE SCALE GENOMIC DNA]</scope>
    <source>
        <strain evidence="1 2">SOSP1-9</strain>
    </source>
</reference>
<dbReference type="EMBL" id="BNJJ01000009">
    <property type="protein sequence ID" value="GHO85611.1"/>
    <property type="molecule type" value="Genomic_DNA"/>
</dbReference>